<accession>A0ACB5TVL7</accession>
<keyword evidence="2" id="KW-1185">Reference proteome</keyword>
<proteinExistence type="predicted"/>
<comment type="caution">
    <text evidence="1">The sequence shown here is derived from an EMBL/GenBank/DDBJ whole genome shotgun (WGS) entry which is preliminary data.</text>
</comment>
<sequence length="383" mass="42859">METAVDPRTNHLNGLNYNLKYLTKLILCYLLDIEDIDDVTCNFHYVRPVLEDENLNDQDLVIYNTIKLLKGHENHGYNYDIFKHDLDSYDDILNYVKNLKKNFNDLVESDSLPKYTINKRVSDVSPTDIIALHLNLSAHFDHSDSEKVTTSATSTAKVNPKSKTRSKVAQYQKTTPRQQGSVYNDTNSADNTVGDTSSNKRKKDSSKNKHHSKKLRLIKSMFSNSSASHEDENLLGPLSNSTPSSPIQSSSKSTTTNNSTAITSSSKSKTKPKLGPSYTFSKDVHKPDTSAKAMEAAKQLVLPSTISVPINDISSANIVTMDNLSLVKVAVAEKYPWTIGVTTQYKEKYDEIQTKFYSRWAGSDAVAGEPITSQDEYVFPMYD</sequence>
<name>A0ACB5TVL7_AMBMO</name>
<reference evidence="1" key="1">
    <citation type="submission" date="2023-04" db="EMBL/GenBank/DDBJ databases">
        <title>Ambrosiozyma monospora NBRC 10751.</title>
        <authorList>
            <person name="Ichikawa N."/>
            <person name="Sato H."/>
            <person name="Tonouchi N."/>
        </authorList>
    </citation>
    <scope>NUCLEOTIDE SEQUENCE</scope>
    <source>
        <strain evidence="1">NBRC 10751</strain>
    </source>
</reference>
<dbReference type="EMBL" id="BSXS01009698">
    <property type="protein sequence ID" value="GME96287.1"/>
    <property type="molecule type" value="Genomic_DNA"/>
</dbReference>
<gene>
    <name evidence="1" type="ORF">Amon02_000994600</name>
</gene>
<dbReference type="Proteomes" id="UP001165064">
    <property type="component" value="Unassembled WGS sequence"/>
</dbReference>
<evidence type="ECO:0000313" key="1">
    <source>
        <dbReference type="EMBL" id="GME96287.1"/>
    </source>
</evidence>
<organism evidence="1 2">
    <name type="scientific">Ambrosiozyma monospora</name>
    <name type="common">Yeast</name>
    <name type="synonym">Endomycopsis monosporus</name>
    <dbReference type="NCBI Taxonomy" id="43982"/>
    <lineage>
        <taxon>Eukaryota</taxon>
        <taxon>Fungi</taxon>
        <taxon>Dikarya</taxon>
        <taxon>Ascomycota</taxon>
        <taxon>Saccharomycotina</taxon>
        <taxon>Pichiomycetes</taxon>
        <taxon>Pichiales</taxon>
        <taxon>Pichiaceae</taxon>
        <taxon>Ambrosiozyma</taxon>
    </lineage>
</organism>
<protein>
    <submittedName>
        <fullName evidence="1">Unnamed protein product</fullName>
    </submittedName>
</protein>
<evidence type="ECO:0000313" key="2">
    <source>
        <dbReference type="Proteomes" id="UP001165064"/>
    </source>
</evidence>